<evidence type="ECO:0000256" key="6">
    <source>
        <dbReference type="ARBA" id="ARBA00022974"/>
    </source>
</evidence>
<proteinExistence type="inferred from homology"/>
<feature type="compositionally biased region" description="Low complexity" evidence="13">
    <location>
        <begin position="356"/>
        <end position="368"/>
    </location>
</feature>
<evidence type="ECO:0008006" key="17">
    <source>
        <dbReference type="Google" id="ProtNLM"/>
    </source>
</evidence>
<sequence>MLRPTWVLLVLALLGRRPVTAGHSCHEVKTAFQARQVGPAKWVPESAGTDADLQICKHQGPTCCTRKMEESYQVAARRDTLQNILSYSFELKYLIQSHAATFQDTFRSLLVFTLNHTCTLFHLAYKPIAPEGCMLVSELFSDLALYLHGYANVSAERSVHRFYDRLFPLVFRGLVNPGLSSWSAEGLECLRATRQDVNPFGSHPRGLAAALARALGPGRAQARALAVGLDVLNATEWLGLARECGRAIVRMQFCPHCRGLTLVRPCGGLCLNVMRGCLAGLSELDGPWRRYVATMEEMGAALAGGHELELTLLAIREKINDAILYAQLHGPRLSAIVDKVCGSLTGVVTSDPQHHSSASPATSTRTSSNPEATTATAPPELSTNLQPAHLTHSRRSLPLKSAKTDKPKSLKKITKEFVQYILRYKAFFSTLPEQLCEGEMVVGDHTCWSGEDVVESYSSMVVGNGLQAQEHNPEVKVRRRDPVLEEARIRLEHFNQELSRKMGWNRDRSPEVGSGTSEETSEETSKETSEETSGDCDDEDGCQNSGDQDINSVSRNADHAAPPEGKETRTPYARPTPKATVEGAADISAPRPGTVFVLLLLLHLSV</sequence>
<dbReference type="Ensembl" id="ENSDCDT00010033344.1">
    <property type="protein sequence ID" value="ENSDCDP00010026884.1"/>
    <property type="gene ID" value="ENSDCDG00010017114.1"/>
</dbReference>
<keyword evidence="5 14" id="KW-0732">Signal</keyword>
<accession>A0AAY4C1N5</accession>
<evidence type="ECO:0000256" key="8">
    <source>
        <dbReference type="ARBA" id="ARBA00023180"/>
    </source>
</evidence>
<feature type="region of interest" description="Disordered" evidence="13">
    <location>
        <begin position="502"/>
        <end position="590"/>
    </location>
</feature>
<dbReference type="GO" id="GO:0009986">
    <property type="term" value="C:cell surface"/>
    <property type="evidence" value="ECO:0007669"/>
    <property type="project" value="TreeGrafter"/>
</dbReference>
<reference evidence="15" key="1">
    <citation type="submission" date="2025-08" db="UniProtKB">
        <authorList>
            <consortium name="Ensembl"/>
        </authorList>
    </citation>
    <scope>IDENTIFICATION</scope>
</reference>
<dbReference type="Proteomes" id="UP000694580">
    <property type="component" value="Unplaced"/>
</dbReference>
<evidence type="ECO:0000256" key="13">
    <source>
        <dbReference type="SAM" id="MobiDB-lite"/>
    </source>
</evidence>
<evidence type="ECO:0000256" key="9">
    <source>
        <dbReference type="ARBA" id="ARBA00023207"/>
    </source>
</evidence>
<keyword evidence="4 12" id="KW-0336">GPI-anchor</keyword>
<evidence type="ECO:0000256" key="7">
    <source>
        <dbReference type="ARBA" id="ARBA00023136"/>
    </source>
</evidence>
<evidence type="ECO:0000256" key="10">
    <source>
        <dbReference type="ARBA" id="ARBA00023288"/>
    </source>
</evidence>
<dbReference type="Pfam" id="PF01153">
    <property type="entry name" value="Glypican"/>
    <property type="match status" value="2"/>
</dbReference>
<evidence type="ECO:0000256" key="14">
    <source>
        <dbReference type="SAM" id="SignalP"/>
    </source>
</evidence>
<evidence type="ECO:0000313" key="16">
    <source>
        <dbReference type="Proteomes" id="UP000694580"/>
    </source>
</evidence>
<keyword evidence="8" id="KW-0325">Glycoprotein</keyword>
<dbReference type="AlphaFoldDB" id="A0AAY4C1N5"/>
<comment type="similarity">
    <text evidence="2 11">Belongs to the glypican family.</text>
</comment>
<dbReference type="GO" id="GO:0016477">
    <property type="term" value="P:cell migration"/>
    <property type="evidence" value="ECO:0007669"/>
    <property type="project" value="TreeGrafter"/>
</dbReference>
<dbReference type="GO" id="GO:0005886">
    <property type="term" value="C:plasma membrane"/>
    <property type="evidence" value="ECO:0007669"/>
    <property type="project" value="UniProtKB-SubCell"/>
</dbReference>
<keyword evidence="7 12" id="KW-0472">Membrane</keyword>
<dbReference type="PANTHER" id="PTHR10822:SF19">
    <property type="entry name" value="GLYPICAN-5"/>
    <property type="match status" value="1"/>
</dbReference>
<reference evidence="15" key="2">
    <citation type="submission" date="2025-09" db="UniProtKB">
        <authorList>
            <consortium name="Ensembl"/>
        </authorList>
    </citation>
    <scope>IDENTIFICATION</scope>
</reference>
<comment type="subcellular location">
    <subcellularLocation>
        <location evidence="1 12">Cell membrane</location>
        <topology evidence="1 12">Lipid-anchor</topology>
        <topology evidence="1 12">GPI-anchor</topology>
    </subcellularLocation>
</comment>
<gene>
    <name evidence="15" type="primary">gpc5b</name>
</gene>
<feature type="compositionally biased region" description="Polar residues" evidence="13">
    <location>
        <begin position="369"/>
        <end position="386"/>
    </location>
</feature>
<dbReference type="GO" id="GO:0090263">
    <property type="term" value="P:positive regulation of canonical Wnt signaling pathway"/>
    <property type="evidence" value="ECO:0007669"/>
    <property type="project" value="TreeGrafter"/>
</dbReference>
<organism evidence="15 16">
    <name type="scientific">Denticeps clupeoides</name>
    <name type="common">denticle herring</name>
    <dbReference type="NCBI Taxonomy" id="299321"/>
    <lineage>
        <taxon>Eukaryota</taxon>
        <taxon>Metazoa</taxon>
        <taxon>Chordata</taxon>
        <taxon>Craniata</taxon>
        <taxon>Vertebrata</taxon>
        <taxon>Euteleostomi</taxon>
        <taxon>Actinopterygii</taxon>
        <taxon>Neopterygii</taxon>
        <taxon>Teleostei</taxon>
        <taxon>Clupei</taxon>
        <taxon>Clupeiformes</taxon>
        <taxon>Denticipitoidei</taxon>
        <taxon>Denticipitidae</taxon>
        <taxon>Denticeps</taxon>
    </lineage>
</organism>
<evidence type="ECO:0000256" key="12">
    <source>
        <dbReference type="RuleBase" id="RU003519"/>
    </source>
</evidence>
<feature type="signal peptide" evidence="14">
    <location>
        <begin position="1"/>
        <end position="21"/>
    </location>
</feature>
<feature type="region of interest" description="Disordered" evidence="13">
    <location>
        <begin position="350"/>
        <end position="405"/>
    </location>
</feature>
<evidence type="ECO:0000256" key="4">
    <source>
        <dbReference type="ARBA" id="ARBA00022622"/>
    </source>
</evidence>
<protein>
    <recommendedName>
        <fullName evidence="17">Glypican-5-like</fullName>
    </recommendedName>
</protein>
<keyword evidence="10 12" id="KW-0449">Lipoprotein</keyword>
<keyword evidence="6 12" id="KW-0654">Proteoglycan</keyword>
<dbReference type="RefSeq" id="XP_028824978.1">
    <property type="nucleotide sequence ID" value="XM_028969145.1"/>
</dbReference>
<evidence type="ECO:0000256" key="3">
    <source>
        <dbReference type="ARBA" id="ARBA00022475"/>
    </source>
</evidence>
<dbReference type="GO" id="GO:0098552">
    <property type="term" value="C:side of membrane"/>
    <property type="evidence" value="ECO:0007669"/>
    <property type="project" value="UniProtKB-KW"/>
</dbReference>
<feature type="compositionally biased region" description="Acidic residues" evidence="13">
    <location>
        <begin position="530"/>
        <end position="541"/>
    </location>
</feature>
<comment type="function">
    <text evidence="12">Cell surface proteoglycan.</text>
</comment>
<evidence type="ECO:0000256" key="5">
    <source>
        <dbReference type="ARBA" id="ARBA00022729"/>
    </source>
</evidence>
<keyword evidence="16" id="KW-1185">Reference proteome</keyword>
<dbReference type="InterPro" id="IPR001863">
    <property type="entry name" value="Glypican"/>
</dbReference>
<keyword evidence="9 12" id="KW-0357">Heparan sulfate</keyword>
<dbReference type="GeneID" id="114783617"/>
<dbReference type="GO" id="GO:0005576">
    <property type="term" value="C:extracellular region"/>
    <property type="evidence" value="ECO:0007669"/>
    <property type="project" value="TreeGrafter"/>
</dbReference>
<evidence type="ECO:0000256" key="1">
    <source>
        <dbReference type="ARBA" id="ARBA00004609"/>
    </source>
</evidence>
<keyword evidence="3" id="KW-1003">Cell membrane</keyword>
<evidence type="ECO:0000313" key="15">
    <source>
        <dbReference type="Ensembl" id="ENSDCDP00010026884.1"/>
    </source>
</evidence>
<evidence type="ECO:0000256" key="11">
    <source>
        <dbReference type="RuleBase" id="RU003518"/>
    </source>
</evidence>
<dbReference type="GeneTree" id="ENSGT01050000244955"/>
<feature type="chain" id="PRO_5044310752" description="Glypican-5-like" evidence="14">
    <location>
        <begin position="22"/>
        <end position="606"/>
    </location>
</feature>
<dbReference type="GO" id="GO:1905475">
    <property type="term" value="P:regulation of protein localization to membrane"/>
    <property type="evidence" value="ECO:0007669"/>
    <property type="project" value="TreeGrafter"/>
</dbReference>
<feature type="compositionally biased region" description="Polar residues" evidence="13">
    <location>
        <begin position="542"/>
        <end position="555"/>
    </location>
</feature>
<dbReference type="PANTHER" id="PTHR10822">
    <property type="entry name" value="GLYPICAN"/>
    <property type="match status" value="1"/>
</dbReference>
<evidence type="ECO:0000256" key="2">
    <source>
        <dbReference type="ARBA" id="ARBA00010260"/>
    </source>
</evidence>
<name>A0AAY4C1N5_9TELE</name>